<accession>A0AAF0V5P2</accession>
<feature type="region of interest" description="Disordered" evidence="1">
    <location>
        <begin position="133"/>
        <end position="155"/>
    </location>
</feature>
<keyword evidence="3" id="KW-1185">Reference proteome</keyword>
<organism evidence="2 3">
    <name type="scientific">Solanum verrucosum</name>
    <dbReference type="NCBI Taxonomy" id="315347"/>
    <lineage>
        <taxon>Eukaryota</taxon>
        <taxon>Viridiplantae</taxon>
        <taxon>Streptophyta</taxon>
        <taxon>Embryophyta</taxon>
        <taxon>Tracheophyta</taxon>
        <taxon>Spermatophyta</taxon>
        <taxon>Magnoliopsida</taxon>
        <taxon>eudicotyledons</taxon>
        <taxon>Gunneridae</taxon>
        <taxon>Pentapetalae</taxon>
        <taxon>asterids</taxon>
        <taxon>lamiids</taxon>
        <taxon>Solanales</taxon>
        <taxon>Solanaceae</taxon>
        <taxon>Solanoideae</taxon>
        <taxon>Solaneae</taxon>
        <taxon>Solanum</taxon>
    </lineage>
</organism>
<dbReference type="EMBL" id="CP133623">
    <property type="protein sequence ID" value="WMV58762.1"/>
    <property type="molecule type" value="Genomic_DNA"/>
</dbReference>
<sequence length="155" mass="17726">MVADPKARMSKFVSCALDLVAKECLTTMLVKGMDVSHLIVHAQQIEEGKLKEKTRDSKKAIRDNNDFFPFKVWWRKSFSSNEGSRVRQGHYDAKRNEKDEKIERKQSWNSSKPLGDYLSGYSARLKFQQNNPCTTPTWRANGQIDDAPKGSVMAI</sequence>
<protein>
    <submittedName>
        <fullName evidence="2">Uncharacterized protein</fullName>
    </submittedName>
</protein>
<evidence type="ECO:0000256" key="1">
    <source>
        <dbReference type="SAM" id="MobiDB-lite"/>
    </source>
</evidence>
<name>A0AAF0V5P2_SOLVR</name>
<proteinExistence type="predicted"/>
<dbReference type="Proteomes" id="UP001234989">
    <property type="component" value="Chromosome 12"/>
</dbReference>
<evidence type="ECO:0000313" key="3">
    <source>
        <dbReference type="Proteomes" id="UP001234989"/>
    </source>
</evidence>
<evidence type="ECO:0000313" key="2">
    <source>
        <dbReference type="EMBL" id="WMV58762.1"/>
    </source>
</evidence>
<feature type="region of interest" description="Disordered" evidence="1">
    <location>
        <begin position="80"/>
        <end position="109"/>
    </location>
</feature>
<dbReference type="AlphaFoldDB" id="A0AAF0V5P2"/>
<reference evidence="2" key="1">
    <citation type="submission" date="2023-08" db="EMBL/GenBank/DDBJ databases">
        <title>A de novo genome assembly of Solanum verrucosum Schlechtendal, a Mexican diploid species geographically isolated from the other diploid A-genome species in potato relatives.</title>
        <authorList>
            <person name="Hosaka K."/>
        </authorList>
    </citation>
    <scope>NUCLEOTIDE SEQUENCE</scope>
    <source>
        <tissue evidence="2">Young leaves</tissue>
    </source>
</reference>
<feature type="compositionally biased region" description="Basic and acidic residues" evidence="1">
    <location>
        <begin position="89"/>
        <end position="106"/>
    </location>
</feature>
<gene>
    <name evidence="2" type="ORF">MTR67_052147</name>
</gene>